<dbReference type="Proteomes" id="UP001304300">
    <property type="component" value="Chromosome"/>
</dbReference>
<dbReference type="RefSeq" id="WP_317834657.1">
    <property type="nucleotide sequence ID" value="NZ_CP136920.1"/>
</dbReference>
<sequence length="151" mass="16409">MRIWILITAWTLIPFGIIGLLVSLLSLSIPGILINLALVAIGALDLRNLKRAAQSPAIWNHIALTQFALGLIIGGSCAYLGFTILETDSWQQATETASELLGNQPEFEQALEQSSLIMKWGLVIGGVIILISQIIVSIRLRRMTKLPPPLG</sequence>
<dbReference type="AlphaFoldDB" id="A0AAQ3LCZ0"/>
<name>A0AAQ3LCZ0_9BACT</name>
<evidence type="ECO:0000313" key="3">
    <source>
        <dbReference type="Proteomes" id="UP001304300"/>
    </source>
</evidence>
<keyword evidence="1" id="KW-0472">Membrane</keyword>
<feature type="transmembrane region" description="Helical" evidence="1">
    <location>
        <begin position="62"/>
        <end position="82"/>
    </location>
</feature>
<evidence type="ECO:0000256" key="1">
    <source>
        <dbReference type="SAM" id="Phobius"/>
    </source>
</evidence>
<proteinExistence type="predicted"/>
<keyword evidence="3" id="KW-1185">Reference proteome</keyword>
<feature type="transmembrane region" description="Helical" evidence="1">
    <location>
        <begin position="117"/>
        <end position="136"/>
    </location>
</feature>
<keyword evidence="1" id="KW-1133">Transmembrane helix</keyword>
<dbReference type="EMBL" id="CP136920">
    <property type="protein sequence ID" value="WOO42172.1"/>
    <property type="molecule type" value="Genomic_DNA"/>
</dbReference>
<reference evidence="2 3" key="1">
    <citation type="submission" date="2023-10" db="EMBL/GenBank/DDBJ databases">
        <title>Rubellicoccus peritrichatus gen. nov., sp. nov., isolated from an algae of coral reef tank.</title>
        <authorList>
            <person name="Luo J."/>
        </authorList>
    </citation>
    <scope>NUCLEOTIDE SEQUENCE [LARGE SCALE GENOMIC DNA]</scope>
    <source>
        <strain evidence="2 3">CR14</strain>
    </source>
</reference>
<organism evidence="2 3">
    <name type="scientific">Rubellicoccus peritrichatus</name>
    <dbReference type="NCBI Taxonomy" id="3080537"/>
    <lineage>
        <taxon>Bacteria</taxon>
        <taxon>Pseudomonadati</taxon>
        <taxon>Verrucomicrobiota</taxon>
        <taxon>Opitutia</taxon>
        <taxon>Puniceicoccales</taxon>
        <taxon>Cerasicoccaceae</taxon>
        <taxon>Rubellicoccus</taxon>
    </lineage>
</organism>
<dbReference type="KEGG" id="puo:RZN69_03660"/>
<gene>
    <name evidence="2" type="ORF">RZN69_03660</name>
</gene>
<feature type="transmembrane region" description="Helical" evidence="1">
    <location>
        <begin position="12"/>
        <end position="41"/>
    </location>
</feature>
<evidence type="ECO:0000313" key="2">
    <source>
        <dbReference type="EMBL" id="WOO42172.1"/>
    </source>
</evidence>
<protein>
    <submittedName>
        <fullName evidence="2">Uncharacterized protein</fullName>
    </submittedName>
</protein>
<keyword evidence="1" id="KW-0812">Transmembrane</keyword>
<accession>A0AAQ3LCZ0</accession>